<protein>
    <recommendedName>
        <fullName evidence="6">Phosphofructokinase</fullName>
    </recommendedName>
</protein>
<gene>
    <name evidence="8" type="ORF">RFN28_13895</name>
</gene>
<keyword evidence="4" id="KW-0418">Kinase</keyword>
<reference evidence="8 9" key="1">
    <citation type="submission" date="2023-08" db="EMBL/GenBank/DDBJ databases">
        <title>Implementing the SeqCode for naming new Mesorhizobium species isolated from Vachellia karroo root nodules.</title>
        <authorList>
            <person name="Van Lill M."/>
        </authorList>
    </citation>
    <scope>NUCLEOTIDE SEQUENCE [LARGE SCALE GENOMIC DNA]</scope>
    <source>
        <strain evidence="8 9">VK24D</strain>
    </source>
</reference>
<dbReference type="PROSITE" id="PS00583">
    <property type="entry name" value="PFKB_KINASES_1"/>
    <property type="match status" value="1"/>
</dbReference>
<dbReference type="Pfam" id="PF00294">
    <property type="entry name" value="PfkB"/>
    <property type="match status" value="1"/>
</dbReference>
<evidence type="ECO:0000313" key="8">
    <source>
        <dbReference type="EMBL" id="MDX8479565.1"/>
    </source>
</evidence>
<keyword evidence="5" id="KW-0067">ATP-binding</keyword>
<keyword evidence="9" id="KW-1185">Reference proteome</keyword>
<evidence type="ECO:0000256" key="1">
    <source>
        <dbReference type="ARBA" id="ARBA00010688"/>
    </source>
</evidence>
<evidence type="ECO:0000256" key="6">
    <source>
        <dbReference type="PIRNR" id="PIRNR000535"/>
    </source>
</evidence>
<evidence type="ECO:0000256" key="3">
    <source>
        <dbReference type="ARBA" id="ARBA00022741"/>
    </source>
</evidence>
<evidence type="ECO:0000259" key="7">
    <source>
        <dbReference type="Pfam" id="PF00294"/>
    </source>
</evidence>
<dbReference type="PANTHER" id="PTHR46566">
    <property type="entry name" value="1-PHOSPHOFRUCTOKINASE-RELATED"/>
    <property type="match status" value="1"/>
</dbReference>
<dbReference type="InterPro" id="IPR011611">
    <property type="entry name" value="PfkB_dom"/>
</dbReference>
<accession>A0ABU4XXY7</accession>
<dbReference type="RefSeq" id="WP_320287903.1">
    <property type="nucleotide sequence ID" value="NZ_JAVIIW010000014.1"/>
</dbReference>
<dbReference type="Proteomes" id="UP001287059">
    <property type="component" value="Unassembled WGS sequence"/>
</dbReference>
<dbReference type="EMBL" id="JAVIIW010000014">
    <property type="protein sequence ID" value="MDX8479565.1"/>
    <property type="molecule type" value="Genomic_DNA"/>
</dbReference>
<dbReference type="InterPro" id="IPR029056">
    <property type="entry name" value="Ribokinase-like"/>
</dbReference>
<dbReference type="Gene3D" id="3.40.1190.20">
    <property type="match status" value="1"/>
</dbReference>
<dbReference type="NCBIfam" id="TIGR03168">
    <property type="entry name" value="1-PFK"/>
    <property type="match status" value="1"/>
</dbReference>
<dbReference type="SUPFAM" id="SSF53613">
    <property type="entry name" value="Ribokinase-like"/>
    <property type="match status" value="1"/>
</dbReference>
<evidence type="ECO:0000256" key="4">
    <source>
        <dbReference type="ARBA" id="ARBA00022777"/>
    </source>
</evidence>
<evidence type="ECO:0000256" key="5">
    <source>
        <dbReference type="ARBA" id="ARBA00022840"/>
    </source>
</evidence>
<sequence length="320" mass="33523">MSIARPAPILTITLNPAVDVSSETETVRPVRKVRTSNIRYDPGGGGINVARVITALGGKAEAYFLAGGETGSLLTRLLQAEGIAGHLVPIQGQTRISFMVRERSTGLEYRFVPEGPPVQPRELEPCLDVVASHKGQYVVASGSLPIGAPPDIYARMAKLAATRGAKFILDSSGTGLETTLKQSRLFLVKPSRGELEQFVGRKLDDAGVGRAASDIVASGAAELVAITMGVDGALLASARGVLREPAIHVRVRSALGAGDSFLGAMVWALSEGRSPEEAFRLGVAAGAAAVMKPGFELCRREEVLGLNATALSAGRESQTR</sequence>
<evidence type="ECO:0000313" key="9">
    <source>
        <dbReference type="Proteomes" id="UP001287059"/>
    </source>
</evidence>
<evidence type="ECO:0000256" key="2">
    <source>
        <dbReference type="ARBA" id="ARBA00022679"/>
    </source>
</evidence>
<dbReference type="PIRSF" id="PIRSF000535">
    <property type="entry name" value="1PFK/6PFK/LacC"/>
    <property type="match status" value="1"/>
</dbReference>
<proteinExistence type="inferred from homology"/>
<keyword evidence="2 6" id="KW-0808">Transferase</keyword>
<dbReference type="CDD" id="cd01164">
    <property type="entry name" value="FruK_PfkB_like"/>
    <property type="match status" value="1"/>
</dbReference>
<feature type="domain" description="Carbohydrate kinase PfkB" evidence="7">
    <location>
        <begin position="19"/>
        <end position="296"/>
    </location>
</feature>
<dbReference type="PANTHER" id="PTHR46566:SF2">
    <property type="entry name" value="ATP-DEPENDENT 6-PHOSPHOFRUCTOKINASE ISOZYME 2"/>
    <property type="match status" value="1"/>
</dbReference>
<comment type="caution">
    <text evidence="8">The sequence shown here is derived from an EMBL/GenBank/DDBJ whole genome shotgun (WGS) entry which is preliminary data.</text>
</comment>
<dbReference type="InterPro" id="IPR017583">
    <property type="entry name" value="Tagatose/fructose_Pkinase"/>
</dbReference>
<comment type="similarity">
    <text evidence="1 6">Belongs to the carbohydrate kinase PfkB family.</text>
</comment>
<keyword evidence="3" id="KW-0547">Nucleotide-binding</keyword>
<name>A0ABU4XXY7_9HYPH</name>
<dbReference type="InterPro" id="IPR002173">
    <property type="entry name" value="Carboh/pur_kinase_PfkB_CS"/>
</dbReference>
<organism evidence="8 9">
    <name type="scientific">Mesorhizobium album</name>
    <dbReference type="NCBI Taxonomy" id="3072314"/>
    <lineage>
        <taxon>Bacteria</taxon>
        <taxon>Pseudomonadati</taxon>
        <taxon>Pseudomonadota</taxon>
        <taxon>Alphaproteobacteria</taxon>
        <taxon>Hyphomicrobiales</taxon>
        <taxon>Phyllobacteriaceae</taxon>
        <taxon>Mesorhizobium</taxon>
    </lineage>
</organism>